<dbReference type="Pfam" id="PF00665">
    <property type="entry name" value="rve"/>
    <property type="match status" value="1"/>
</dbReference>
<feature type="region of interest" description="Disordered" evidence="2">
    <location>
        <begin position="430"/>
        <end position="462"/>
    </location>
</feature>
<dbReference type="FunFam" id="1.10.340.70:FF:000003">
    <property type="entry name" value="Protein CBG25708"/>
    <property type="match status" value="1"/>
</dbReference>
<evidence type="ECO:0000256" key="1">
    <source>
        <dbReference type="ARBA" id="ARBA00012493"/>
    </source>
</evidence>
<dbReference type="Gene3D" id="1.10.340.70">
    <property type="match status" value="1"/>
</dbReference>
<evidence type="ECO:0000259" key="3">
    <source>
        <dbReference type="PROSITE" id="PS50994"/>
    </source>
</evidence>
<dbReference type="Proteomes" id="UP000030764">
    <property type="component" value="Unassembled WGS sequence"/>
</dbReference>
<dbReference type="PANTHER" id="PTHR37984">
    <property type="entry name" value="PROTEIN CBG26694"/>
    <property type="match status" value="1"/>
</dbReference>
<dbReference type="InterPro" id="IPR001584">
    <property type="entry name" value="Integrase_cat-core"/>
</dbReference>
<proteinExistence type="predicted"/>
<dbReference type="InterPro" id="IPR041588">
    <property type="entry name" value="Integrase_H2C2"/>
</dbReference>
<feature type="non-terminal residue" evidence="4">
    <location>
        <position position="462"/>
    </location>
</feature>
<dbReference type="InterPro" id="IPR050951">
    <property type="entry name" value="Retrovirus_Pol_polyprotein"/>
</dbReference>
<dbReference type="AlphaFoldDB" id="A0A085MBQ8"/>
<dbReference type="Pfam" id="PF17921">
    <property type="entry name" value="Integrase_H2C2"/>
    <property type="match status" value="1"/>
</dbReference>
<dbReference type="GO" id="GO:0003676">
    <property type="term" value="F:nucleic acid binding"/>
    <property type="evidence" value="ECO:0007669"/>
    <property type="project" value="InterPro"/>
</dbReference>
<keyword evidence="5" id="KW-1185">Reference proteome</keyword>
<dbReference type="PANTHER" id="PTHR37984:SF5">
    <property type="entry name" value="PROTEIN NYNRIN-LIKE"/>
    <property type="match status" value="1"/>
</dbReference>
<dbReference type="SUPFAM" id="SSF53098">
    <property type="entry name" value="Ribonuclease H-like"/>
    <property type="match status" value="1"/>
</dbReference>
<name>A0A085MBQ8_9BILA</name>
<protein>
    <recommendedName>
        <fullName evidence="1">RNA-directed DNA polymerase</fullName>
        <ecNumber evidence="1">2.7.7.49</ecNumber>
    </recommendedName>
</protein>
<reference evidence="4 5" key="1">
    <citation type="journal article" date="2014" name="Nat. Genet.">
        <title>Genome and transcriptome of the porcine whipworm Trichuris suis.</title>
        <authorList>
            <person name="Jex A.R."/>
            <person name="Nejsum P."/>
            <person name="Schwarz E.M."/>
            <person name="Hu L."/>
            <person name="Young N.D."/>
            <person name="Hall R.S."/>
            <person name="Korhonen P.K."/>
            <person name="Liao S."/>
            <person name="Thamsborg S."/>
            <person name="Xia J."/>
            <person name="Xu P."/>
            <person name="Wang S."/>
            <person name="Scheerlinck J.P."/>
            <person name="Hofmann A."/>
            <person name="Sternberg P.W."/>
            <person name="Wang J."/>
            <person name="Gasser R.B."/>
        </authorList>
    </citation>
    <scope>NUCLEOTIDE SEQUENCE [LARGE SCALE GENOMIC DNA]</scope>
    <source>
        <strain evidence="4">DCEP-RM93M</strain>
    </source>
</reference>
<dbReference type="FunFam" id="3.30.420.10:FF:000063">
    <property type="entry name" value="Retrovirus-related Pol polyprotein from transposon 297-like Protein"/>
    <property type="match status" value="1"/>
</dbReference>
<dbReference type="InterPro" id="IPR012337">
    <property type="entry name" value="RNaseH-like_sf"/>
</dbReference>
<dbReference type="InterPro" id="IPR036397">
    <property type="entry name" value="RNaseH_sf"/>
</dbReference>
<dbReference type="EMBL" id="KL363205">
    <property type="protein sequence ID" value="KFD54654.1"/>
    <property type="molecule type" value="Genomic_DNA"/>
</dbReference>
<dbReference type="GO" id="GO:0015074">
    <property type="term" value="P:DNA integration"/>
    <property type="evidence" value="ECO:0007669"/>
    <property type="project" value="InterPro"/>
</dbReference>
<organism evidence="4 5">
    <name type="scientific">Trichuris suis</name>
    <name type="common">pig whipworm</name>
    <dbReference type="NCBI Taxonomy" id="68888"/>
    <lineage>
        <taxon>Eukaryota</taxon>
        <taxon>Metazoa</taxon>
        <taxon>Ecdysozoa</taxon>
        <taxon>Nematoda</taxon>
        <taxon>Enoplea</taxon>
        <taxon>Dorylaimia</taxon>
        <taxon>Trichinellida</taxon>
        <taxon>Trichuridae</taxon>
        <taxon>Trichuris</taxon>
    </lineage>
</organism>
<dbReference type="Gene3D" id="3.30.420.10">
    <property type="entry name" value="Ribonuclease H-like superfamily/Ribonuclease H"/>
    <property type="match status" value="1"/>
</dbReference>
<accession>A0A085MBQ8</accession>
<evidence type="ECO:0000313" key="4">
    <source>
        <dbReference type="EMBL" id="KFD54654.1"/>
    </source>
</evidence>
<evidence type="ECO:0000313" key="5">
    <source>
        <dbReference type="Proteomes" id="UP000030764"/>
    </source>
</evidence>
<evidence type="ECO:0000256" key="2">
    <source>
        <dbReference type="SAM" id="MobiDB-lite"/>
    </source>
</evidence>
<feature type="domain" description="Integrase catalytic" evidence="3">
    <location>
        <begin position="192"/>
        <end position="343"/>
    </location>
</feature>
<sequence>MATNHLTRWALILSAYTYEVHYVPAKENAPADALSRLAIQVDKVSNHEKQPSGQLLNLRLQNLPVTKKELKRELIRDEELSKVIAYMERGWPEKPRLPTELKIYFEKRTELSFEDGVLLRQGRIVTPTRLRDRVLAMLHEGHPGIVAMKSMARFQVWWPGINKQIEMYVNQCDPCQRNRQKPPEVPLLSWNVPGEPWTRIHVDIAGPFENFYWLVVVDAHSKWLEVIPMKSTTSTCVIKRLRQLFATFGLPRSIVSDNGPQFVSQEFKDFCENNNMTHIRTSPYHPKTNGLAERAVRLFKSRFRASGTVTDVELKLQRFLFSYRNSIHATTGRTPAELLLGRRLRSKLDLLKPAFDAHVDKKLIKQAEYHDRTAQARSFAIGEKVYVYDQNEPNYKKGIVVQRTADNSYIVSYAGNQVRKHADHLRHRVETFDIEQTSETNEEEKRGSTYRPPSGTKTKMDF</sequence>
<dbReference type="EC" id="2.7.7.49" evidence="1"/>
<dbReference type="PROSITE" id="PS50994">
    <property type="entry name" value="INTEGRASE"/>
    <property type="match status" value="1"/>
</dbReference>
<gene>
    <name evidence="4" type="ORF">M513_04354</name>
</gene>
<dbReference type="GO" id="GO:0003964">
    <property type="term" value="F:RNA-directed DNA polymerase activity"/>
    <property type="evidence" value="ECO:0007669"/>
    <property type="project" value="UniProtKB-EC"/>
</dbReference>